<evidence type="ECO:0000256" key="3">
    <source>
        <dbReference type="PROSITE-ProRule" id="PRU00024"/>
    </source>
</evidence>
<keyword evidence="4" id="KW-0175">Coiled coil</keyword>
<dbReference type="CDD" id="cd19756">
    <property type="entry name" value="Bbox2"/>
    <property type="match status" value="1"/>
</dbReference>
<dbReference type="InterPro" id="IPR049808">
    <property type="entry name" value="CONSTANS-like_Bbox1"/>
</dbReference>
<evidence type="ECO:0000313" key="8">
    <source>
        <dbReference type="Proteomes" id="UP000001542"/>
    </source>
</evidence>
<keyword evidence="8" id="KW-1185">Reference proteome</keyword>
<dbReference type="Pfam" id="PF07534">
    <property type="entry name" value="TLD"/>
    <property type="match status" value="1"/>
</dbReference>
<feature type="domain" description="B box-type" evidence="5">
    <location>
        <begin position="184"/>
        <end position="231"/>
    </location>
</feature>
<dbReference type="InterPro" id="IPR000315">
    <property type="entry name" value="Znf_B-box"/>
</dbReference>
<dbReference type="PANTHER" id="PTHR25462:SF296">
    <property type="entry name" value="MEIOTIC P26, ISOFORM F"/>
    <property type="match status" value="1"/>
</dbReference>
<dbReference type="Gene3D" id="3.30.160.60">
    <property type="entry name" value="Classic Zinc Finger"/>
    <property type="match status" value="1"/>
</dbReference>
<dbReference type="VEuPathDB" id="TrichDB:TVAGG3_0317010"/>
<dbReference type="OrthoDB" id="153872at2759"/>
<dbReference type="PANTHER" id="PTHR25462">
    <property type="entry name" value="BONUS, ISOFORM C-RELATED"/>
    <property type="match status" value="1"/>
</dbReference>
<keyword evidence="2" id="KW-0862">Zinc</keyword>
<proteinExistence type="predicted"/>
<dbReference type="SMR" id="A2EUG7"/>
<dbReference type="EMBL" id="DS113496">
    <property type="protein sequence ID" value="EAY03726.1"/>
    <property type="molecule type" value="Genomic_DNA"/>
</dbReference>
<sequence>MSAANSVSCFGDEFGIVEHLLRIQLKAPQCVISSMTRCSLATQENVFGNFAKNLENSNIVDVFFELSTLGQTVRDITLNGIKFPKNGLKITTSSIKLPANQEQYTLVHCQVALGKVHNYMNPVRSLEESKYEPADTVNQDKLPEGYQSLRLSDNDDFVVFNYRQVNAIHILTIKGGENIKQKELDGFVCDSCHKEMALFFCVNDEMKLCPKCDAKVHNASDVLKKHERKPLGEALPSYQQCPEHPDQKVQYYCEKCALPVCMECKVSGNHSKGPAVKHKLIPIAEAYKKYSELVQTPSQIRAAREKALTKAILDAEQNVLDIKDNLAKVIDEINRIAAAAIAEAKQEAGERIVETKSAISELQRKYNQFKAERSLLLEYYSNGQPVPFLQAYHRNEVLDKDIETSIDLQKTNARADLAVFGTLSIREVENKTDVKEGSLNLSTEHYPKYTTLEKMATRKEAKYKEMGKSLDFQPFQGSKILTDEETAKRLYYCFPFKAMPETHLMFSTANDGRFIKEMHRLVDGKGISVIIVKANDRIFGGFAASKWTNDGRSFGEGTSSFLFSIDNNAFIQAHPQSEDPVYMVGTPETFSFGRDDLVLAGDFDRCASTIENTFGIGLRFGSEQAQTFLAGTSRFKADEVEVWGFFSSQ</sequence>
<organism evidence="7 8">
    <name type="scientific">Trichomonas vaginalis (strain ATCC PRA-98 / G3)</name>
    <dbReference type="NCBI Taxonomy" id="412133"/>
    <lineage>
        <taxon>Eukaryota</taxon>
        <taxon>Metamonada</taxon>
        <taxon>Parabasalia</taxon>
        <taxon>Trichomonadida</taxon>
        <taxon>Trichomonadidae</taxon>
        <taxon>Trichomonas</taxon>
    </lineage>
</organism>
<dbReference type="InterPro" id="IPR006571">
    <property type="entry name" value="TLDc_dom"/>
</dbReference>
<accession>A2EUG7</accession>
<feature type="domain" description="TLDc" evidence="6">
    <location>
        <begin position="480"/>
        <end position="646"/>
    </location>
</feature>
<dbReference type="VEuPathDB" id="TrichDB:TVAG_473510"/>
<dbReference type="RefSeq" id="XP_001315949.1">
    <property type="nucleotide sequence ID" value="XM_001315914.1"/>
</dbReference>
<dbReference type="Proteomes" id="UP000001542">
    <property type="component" value="Unassembled WGS sequence"/>
</dbReference>
<dbReference type="eggNOG" id="KOG2177">
    <property type="taxonomic scope" value="Eukaryota"/>
</dbReference>
<evidence type="ECO:0000256" key="4">
    <source>
        <dbReference type="SAM" id="Coils"/>
    </source>
</evidence>
<evidence type="ECO:0000259" key="5">
    <source>
        <dbReference type="PROSITE" id="PS50119"/>
    </source>
</evidence>
<dbReference type="InterPro" id="IPR047153">
    <property type="entry name" value="TRIM45/56/19-like"/>
</dbReference>
<dbReference type="PROSITE" id="PS51886">
    <property type="entry name" value="TLDC"/>
    <property type="match status" value="1"/>
</dbReference>
<gene>
    <name evidence="7" type="ORF">TVAG_473510</name>
</gene>
<dbReference type="GO" id="GO:0008270">
    <property type="term" value="F:zinc ion binding"/>
    <property type="evidence" value="ECO:0007669"/>
    <property type="project" value="UniProtKB-KW"/>
</dbReference>
<dbReference type="KEGG" id="tva:4761572"/>
<dbReference type="SMART" id="SM00584">
    <property type="entry name" value="TLDc"/>
    <property type="match status" value="1"/>
</dbReference>
<dbReference type="SMART" id="SM00336">
    <property type="entry name" value="BBOX"/>
    <property type="match status" value="2"/>
</dbReference>
<feature type="domain" description="B box-type" evidence="5">
    <location>
        <begin position="236"/>
        <end position="283"/>
    </location>
</feature>
<dbReference type="STRING" id="5722.A2EUG7"/>
<evidence type="ECO:0000256" key="2">
    <source>
        <dbReference type="ARBA" id="ARBA00022833"/>
    </source>
</evidence>
<feature type="coiled-coil region" evidence="4">
    <location>
        <begin position="312"/>
        <end position="372"/>
    </location>
</feature>
<dbReference type="AlphaFoldDB" id="A2EUG7"/>
<dbReference type="Pfam" id="PF00643">
    <property type="entry name" value="zf-B_box"/>
    <property type="match status" value="2"/>
</dbReference>
<keyword evidence="3" id="KW-0863">Zinc-finger</keyword>
<dbReference type="SUPFAM" id="SSF57845">
    <property type="entry name" value="B-box zinc-binding domain"/>
    <property type="match status" value="1"/>
</dbReference>
<reference evidence="7" key="1">
    <citation type="submission" date="2006-10" db="EMBL/GenBank/DDBJ databases">
        <authorList>
            <person name="Amadeo P."/>
            <person name="Zhao Q."/>
            <person name="Wortman J."/>
            <person name="Fraser-Liggett C."/>
            <person name="Carlton J."/>
        </authorList>
    </citation>
    <scope>NUCLEOTIDE SEQUENCE</scope>
    <source>
        <strain evidence="7">G3</strain>
    </source>
</reference>
<dbReference type="CDD" id="cd19821">
    <property type="entry name" value="Bbox1_BBX-like"/>
    <property type="match status" value="1"/>
</dbReference>
<protein>
    <submittedName>
        <fullName evidence="7">B-box zinc finger family protein</fullName>
    </submittedName>
</protein>
<reference evidence="7" key="2">
    <citation type="journal article" date="2007" name="Science">
        <title>Draft genome sequence of the sexually transmitted pathogen Trichomonas vaginalis.</title>
        <authorList>
            <person name="Carlton J.M."/>
            <person name="Hirt R.P."/>
            <person name="Silva J.C."/>
            <person name="Delcher A.L."/>
            <person name="Schatz M."/>
            <person name="Zhao Q."/>
            <person name="Wortman J.R."/>
            <person name="Bidwell S.L."/>
            <person name="Alsmark U.C.M."/>
            <person name="Besteiro S."/>
            <person name="Sicheritz-Ponten T."/>
            <person name="Noel C.J."/>
            <person name="Dacks J.B."/>
            <person name="Foster P.G."/>
            <person name="Simillion C."/>
            <person name="Van de Peer Y."/>
            <person name="Miranda-Saavedra D."/>
            <person name="Barton G.J."/>
            <person name="Westrop G.D."/>
            <person name="Mueller S."/>
            <person name="Dessi D."/>
            <person name="Fiori P.L."/>
            <person name="Ren Q."/>
            <person name="Paulsen I."/>
            <person name="Zhang H."/>
            <person name="Bastida-Corcuera F.D."/>
            <person name="Simoes-Barbosa A."/>
            <person name="Brown M.T."/>
            <person name="Hayes R.D."/>
            <person name="Mukherjee M."/>
            <person name="Okumura C.Y."/>
            <person name="Schneider R."/>
            <person name="Smith A.J."/>
            <person name="Vanacova S."/>
            <person name="Villalvazo M."/>
            <person name="Haas B.J."/>
            <person name="Pertea M."/>
            <person name="Feldblyum T.V."/>
            <person name="Utterback T.R."/>
            <person name="Shu C.L."/>
            <person name="Osoegawa K."/>
            <person name="de Jong P.J."/>
            <person name="Hrdy I."/>
            <person name="Horvathova L."/>
            <person name="Zubacova Z."/>
            <person name="Dolezal P."/>
            <person name="Malik S.B."/>
            <person name="Logsdon J.M. Jr."/>
            <person name="Henze K."/>
            <person name="Gupta A."/>
            <person name="Wang C.C."/>
            <person name="Dunne R.L."/>
            <person name="Upcroft J.A."/>
            <person name="Upcroft P."/>
            <person name="White O."/>
            <person name="Salzberg S.L."/>
            <person name="Tang P."/>
            <person name="Chiu C.-H."/>
            <person name="Lee Y.-S."/>
            <person name="Embley T.M."/>
            <person name="Coombs G.H."/>
            <person name="Mottram J.C."/>
            <person name="Tachezy J."/>
            <person name="Fraser-Liggett C.M."/>
            <person name="Johnson P.J."/>
        </authorList>
    </citation>
    <scope>NUCLEOTIDE SEQUENCE [LARGE SCALE GENOMIC DNA]</scope>
    <source>
        <strain evidence="7">G3</strain>
    </source>
</reference>
<keyword evidence="1" id="KW-0479">Metal-binding</keyword>
<evidence type="ECO:0000313" key="7">
    <source>
        <dbReference type="EMBL" id="EAY03726.1"/>
    </source>
</evidence>
<evidence type="ECO:0000259" key="6">
    <source>
        <dbReference type="PROSITE" id="PS51886"/>
    </source>
</evidence>
<dbReference type="InParanoid" id="A2EUG7"/>
<name>A2EUG7_TRIV3</name>
<dbReference type="PROSITE" id="PS50119">
    <property type="entry name" value="ZF_BBOX"/>
    <property type="match status" value="2"/>
</dbReference>
<evidence type="ECO:0000256" key="1">
    <source>
        <dbReference type="ARBA" id="ARBA00022723"/>
    </source>
</evidence>